<feature type="transmembrane region" description="Helical" evidence="7">
    <location>
        <begin position="36"/>
        <end position="59"/>
    </location>
</feature>
<comment type="caution">
    <text evidence="11">The sequence shown here is derived from an EMBL/GenBank/DDBJ whole genome shotgun (WGS) entry which is preliminary data.</text>
</comment>
<evidence type="ECO:0000256" key="4">
    <source>
        <dbReference type="ARBA" id="ARBA00022692"/>
    </source>
</evidence>
<evidence type="ECO:0000259" key="9">
    <source>
        <dbReference type="Pfam" id="PF21082"/>
    </source>
</evidence>
<dbReference type="Pfam" id="PF00924">
    <property type="entry name" value="MS_channel_2nd"/>
    <property type="match status" value="1"/>
</dbReference>
<keyword evidence="3" id="KW-1003">Cell membrane</keyword>
<dbReference type="InterPro" id="IPR010920">
    <property type="entry name" value="LSM_dom_sf"/>
</dbReference>
<gene>
    <name evidence="11" type="ORF">ACFPK0_12745</name>
</gene>
<dbReference type="SUPFAM" id="SSF82689">
    <property type="entry name" value="Mechanosensitive channel protein MscS (YggB), C-terminal domain"/>
    <property type="match status" value="1"/>
</dbReference>
<dbReference type="SUPFAM" id="SSF50182">
    <property type="entry name" value="Sm-like ribonucleoproteins"/>
    <property type="match status" value="1"/>
</dbReference>
<sequence>MLLAAALIPAEPAATPVSEWLSRPLFHGGGFDLTVGSLAAAVLLFCLCVLLSMLVRQLLRRYARRYEHVNLSSIYVFGRLMHYLLLLVGVLLALNASGIPIARFTVFAGALGVGLGFGLQAIFNNFVCGVVLLFDRSLKVGDFVDLASGVHGRVRDIHIRATRITTNDDIDVLVPNSEFVNGRVVNWTVREGFRRLKVPFHVAYASDKETVRQAALQAVREVKFTLDAEGDKAPQVRLVAFGEWALQFELVVWLNADATRRPGAALAAYNWALHDALLAHGITIPLPQRDVQLRRPQRAIPVS</sequence>
<evidence type="ECO:0000259" key="8">
    <source>
        <dbReference type="Pfam" id="PF00924"/>
    </source>
</evidence>
<keyword evidence="4 7" id="KW-0812">Transmembrane</keyword>
<dbReference type="InterPro" id="IPR052702">
    <property type="entry name" value="MscS-like_channel"/>
</dbReference>
<dbReference type="InterPro" id="IPR011066">
    <property type="entry name" value="MscS_channel_C_sf"/>
</dbReference>
<evidence type="ECO:0000256" key="6">
    <source>
        <dbReference type="ARBA" id="ARBA00023136"/>
    </source>
</evidence>
<feature type="transmembrane region" description="Helical" evidence="7">
    <location>
        <begin position="107"/>
        <end position="134"/>
    </location>
</feature>
<name>A0ABW0JXL1_9GAMM</name>
<evidence type="ECO:0000259" key="10">
    <source>
        <dbReference type="Pfam" id="PF21088"/>
    </source>
</evidence>
<keyword evidence="12" id="KW-1185">Reference proteome</keyword>
<dbReference type="Proteomes" id="UP001596018">
    <property type="component" value="Unassembled WGS sequence"/>
</dbReference>
<feature type="domain" description="Mechanosensitive ion channel MscS C-terminal" evidence="9">
    <location>
        <begin position="197"/>
        <end position="256"/>
    </location>
</feature>
<reference evidence="12" key="1">
    <citation type="journal article" date="2019" name="Int. J. Syst. Evol. Microbiol.">
        <title>The Global Catalogue of Microorganisms (GCM) 10K type strain sequencing project: providing services to taxonomists for standard genome sequencing and annotation.</title>
        <authorList>
            <consortium name="The Broad Institute Genomics Platform"/>
            <consortium name="The Broad Institute Genome Sequencing Center for Infectious Disease"/>
            <person name="Wu L."/>
            <person name="Ma J."/>
        </authorList>
    </citation>
    <scope>NUCLEOTIDE SEQUENCE [LARGE SCALE GENOMIC DNA]</scope>
    <source>
        <strain evidence="12">KACC 12822</strain>
    </source>
</reference>
<dbReference type="InterPro" id="IPR023408">
    <property type="entry name" value="MscS_beta-dom_sf"/>
</dbReference>
<dbReference type="Pfam" id="PF21082">
    <property type="entry name" value="MS_channel_3rd"/>
    <property type="match status" value="1"/>
</dbReference>
<feature type="domain" description="Mechanosensitive ion channel transmembrane helices 2/3" evidence="10">
    <location>
        <begin position="83"/>
        <end position="120"/>
    </location>
</feature>
<dbReference type="Gene3D" id="1.10.287.1260">
    <property type="match status" value="1"/>
</dbReference>
<dbReference type="PANTHER" id="PTHR30347">
    <property type="entry name" value="POTASSIUM CHANNEL RELATED"/>
    <property type="match status" value="1"/>
</dbReference>
<dbReference type="InterPro" id="IPR006685">
    <property type="entry name" value="MscS_channel_2nd"/>
</dbReference>
<keyword evidence="6 7" id="KW-0472">Membrane</keyword>
<dbReference type="InterPro" id="IPR049142">
    <property type="entry name" value="MS_channel_1st"/>
</dbReference>
<dbReference type="InterPro" id="IPR011014">
    <property type="entry name" value="MscS_channel_TM-2"/>
</dbReference>
<evidence type="ECO:0000313" key="12">
    <source>
        <dbReference type="Proteomes" id="UP001596018"/>
    </source>
</evidence>
<feature type="transmembrane region" description="Helical" evidence="7">
    <location>
        <begin position="80"/>
        <end position="101"/>
    </location>
</feature>
<evidence type="ECO:0000313" key="11">
    <source>
        <dbReference type="EMBL" id="MFC5440888.1"/>
    </source>
</evidence>
<comment type="similarity">
    <text evidence="2">Belongs to the MscS (TC 1.A.23) family.</text>
</comment>
<comment type="subcellular location">
    <subcellularLocation>
        <location evidence="1">Cell membrane</location>
        <topology evidence="1">Multi-pass membrane protein</topology>
    </subcellularLocation>
</comment>
<feature type="domain" description="Mechanosensitive ion channel MscS" evidence="8">
    <location>
        <begin position="122"/>
        <end position="188"/>
    </location>
</feature>
<evidence type="ECO:0000256" key="3">
    <source>
        <dbReference type="ARBA" id="ARBA00022475"/>
    </source>
</evidence>
<dbReference type="Gene3D" id="2.30.30.60">
    <property type="match status" value="1"/>
</dbReference>
<evidence type="ECO:0000256" key="1">
    <source>
        <dbReference type="ARBA" id="ARBA00004651"/>
    </source>
</evidence>
<accession>A0ABW0JXL1</accession>
<dbReference type="Gene3D" id="3.30.70.100">
    <property type="match status" value="1"/>
</dbReference>
<dbReference type="SUPFAM" id="SSF82861">
    <property type="entry name" value="Mechanosensitive channel protein MscS (YggB), transmembrane region"/>
    <property type="match status" value="1"/>
</dbReference>
<dbReference type="EMBL" id="JBHSMM010000003">
    <property type="protein sequence ID" value="MFC5440888.1"/>
    <property type="molecule type" value="Genomic_DNA"/>
</dbReference>
<dbReference type="PANTHER" id="PTHR30347:SF1">
    <property type="entry name" value="MECHANOSENSITIVE CHANNEL MSCK"/>
    <property type="match status" value="1"/>
</dbReference>
<dbReference type="InterPro" id="IPR049278">
    <property type="entry name" value="MS_channel_C"/>
</dbReference>
<organism evidence="11 12">
    <name type="scientific">Rhodanobacter ginsenosidimutans</name>
    <dbReference type="NCBI Taxonomy" id="490571"/>
    <lineage>
        <taxon>Bacteria</taxon>
        <taxon>Pseudomonadati</taxon>
        <taxon>Pseudomonadota</taxon>
        <taxon>Gammaproteobacteria</taxon>
        <taxon>Lysobacterales</taxon>
        <taxon>Rhodanobacteraceae</taxon>
        <taxon>Rhodanobacter</taxon>
    </lineage>
</organism>
<dbReference type="Pfam" id="PF21088">
    <property type="entry name" value="MS_channel_1st"/>
    <property type="match status" value="1"/>
</dbReference>
<proteinExistence type="inferred from homology"/>
<protein>
    <submittedName>
        <fullName evidence="11">Mechanosensitive ion channel family protein</fullName>
    </submittedName>
</protein>
<evidence type="ECO:0000256" key="7">
    <source>
        <dbReference type="SAM" id="Phobius"/>
    </source>
</evidence>
<keyword evidence="5 7" id="KW-1133">Transmembrane helix</keyword>
<dbReference type="RefSeq" id="WP_377341252.1">
    <property type="nucleotide sequence ID" value="NZ_JALBWS010000008.1"/>
</dbReference>
<evidence type="ECO:0000256" key="2">
    <source>
        <dbReference type="ARBA" id="ARBA00008017"/>
    </source>
</evidence>
<evidence type="ECO:0000256" key="5">
    <source>
        <dbReference type="ARBA" id="ARBA00022989"/>
    </source>
</evidence>